<gene>
    <name evidence="1" type="ordered locus">DR_0522</name>
</gene>
<dbReference type="STRING" id="243230.DR_0522"/>
<organism evidence="1 2">
    <name type="scientific">Deinococcus radiodurans (strain ATCC 13939 / DSM 20539 / JCM 16871 / CCUG 27074 / LMG 4051 / NBRC 15346 / NCIMB 9279 / VKM B-1422 / R1)</name>
    <dbReference type="NCBI Taxonomy" id="243230"/>
    <lineage>
        <taxon>Bacteria</taxon>
        <taxon>Thermotogati</taxon>
        <taxon>Deinococcota</taxon>
        <taxon>Deinococci</taxon>
        <taxon>Deinococcales</taxon>
        <taxon>Deinococcaceae</taxon>
        <taxon>Deinococcus</taxon>
    </lineage>
</organism>
<dbReference type="KEGG" id="dra:DR_0522"/>
<reference evidence="1 2" key="1">
    <citation type="journal article" date="1999" name="Science">
        <title>Genome sequence of the radioresistant bacterium Deinococcus radiodurans R1.</title>
        <authorList>
            <person name="White O."/>
            <person name="Eisen J.A."/>
            <person name="Heidelberg J.F."/>
            <person name="Hickey E.K."/>
            <person name="Peterson J.D."/>
            <person name="Dodson R.J."/>
            <person name="Haft D.H."/>
            <person name="Gwinn M.L."/>
            <person name="Nelson W.C."/>
            <person name="Richardson D.L."/>
            <person name="Moffat K.S."/>
            <person name="Qin H."/>
            <person name="Jiang L."/>
            <person name="Pamphile W."/>
            <person name="Crosby M."/>
            <person name="Shen M."/>
            <person name="Vamathevan J.J."/>
            <person name="Lam P."/>
            <person name="McDonald L."/>
            <person name="Utterback T."/>
            <person name="Zalewski C."/>
            <person name="Makarova K.S."/>
            <person name="Aravind L."/>
            <person name="Daly M.J."/>
            <person name="Minton K.W."/>
            <person name="Fleischmann R.D."/>
            <person name="Ketchum K.A."/>
            <person name="Nelson K.E."/>
            <person name="Salzberg S."/>
            <person name="Smith H.O."/>
            <person name="Venter J.C."/>
            <person name="Fraser C.M."/>
        </authorList>
    </citation>
    <scope>NUCLEOTIDE SEQUENCE [LARGE SCALE GENOMIC DNA]</scope>
    <source>
        <strain evidence="2">ATCC 13939 / DSM 20539 / JCM 16871 / LMG 4051 / NBRC 15346 / NCIMB 9279 / R1 / VKM B-1422</strain>
    </source>
</reference>
<dbReference type="PIR" id="D75510">
    <property type="entry name" value="D75510"/>
</dbReference>
<keyword evidence="2" id="KW-1185">Reference proteome</keyword>
<evidence type="ECO:0000313" key="1">
    <source>
        <dbReference type="EMBL" id="AAF10102.1"/>
    </source>
</evidence>
<dbReference type="Proteomes" id="UP000002524">
    <property type="component" value="Chromosome 1"/>
</dbReference>
<dbReference type="HOGENOM" id="CLU_1591821_0_0_0"/>
<dbReference type="AlphaFoldDB" id="Q9RWZ3"/>
<proteinExistence type="predicted"/>
<dbReference type="InParanoid" id="Q9RWZ3"/>
<sequence length="167" mass="17368">MTPGADPVLCNLAPAQVLARMLDVLAGELGGPGARHTSEAREHVRAALAAPELSPAYFDALAQAEGALTRAVSERPPSGHLSAREVLGVTRTPSGARLTLADGERVELPATSPYHLTPTAPARLSRLDVPALYTLPAALARPAALALGFDPQQLAALLDTPEVPRHD</sequence>
<protein>
    <submittedName>
        <fullName evidence="1">Uncharacterized protein</fullName>
    </submittedName>
</protein>
<accession>Q9RWZ3</accession>
<dbReference type="EMBL" id="AE000513">
    <property type="protein sequence ID" value="AAF10102.1"/>
    <property type="molecule type" value="Genomic_DNA"/>
</dbReference>
<dbReference type="GeneID" id="69516760"/>
<name>Q9RWZ3_DEIRA</name>
<evidence type="ECO:0000313" key="2">
    <source>
        <dbReference type="Proteomes" id="UP000002524"/>
    </source>
</evidence>
<dbReference type="PATRIC" id="fig|243230.17.peg.698"/>
<dbReference type="PaxDb" id="243230-DR_0522"/>
<dbReference type="EnsemblBacteria" id="AAF10102">
    <property type="protein sequence ID" value="AAF10102"/>
    <property type="gene ID" value="DR_0522"/>
</dbReference>
<dbReference type="RefSeq" id="WP_010887167.1">
    <property type="nucleotide sequence ID" value="NC_001263.1"/>
</dbReference>